<dbReference type="PANTHER" id="PTHR43252:SF4">
    <property type="entry name" value="TRANSCRIPTIONAL REGULATORY PROTEIN"/>
    <property type="match status" value="1"/>
</dbReference>
<gene>
    <name evidence="3" type="ORF">PBAT_08625</name>
</gene>
<evidence type="ECO:0000259" key="2">
    <source>
        <dbReference type="Pfam" id="PF10400"/>
    </source>
</evidence>
<dbReference type="Gene3D" id="6.10.140.190">
    <property type="match status" value="1"/>
</dbReference>
<feature type="domain" description="Transcription regulator PadR C-terminal" evidence="2">
    <location>
        <begin position="89"/>
        <end position="172"/>
    </location>
</feature>
<reference evidence="3 4" key="1">
    <citation type="submission" date="2016-03" db="EMBL/GenBank/DDBJ databases">
        <title>Draft genome sequence of Paenibacillus antarcticus CECT 5836.</title>
        <authorList>
            <person name="Shin S.-K."/>
            <person name="Yi H."/>
        </authorList>
    </citation>
    <scope>NUCLEOTIDE SEQUENCE [LARGE SCALE GENOMIC DNA]</scope>
    <source>
        <strain evidence="3 4">CECT 5836</strain>
    </source>
</reference>
<sequence>MNTLSYALLAFLAREQSSGYNLMLRLQPFWPAKHSQIYPLLSHMESEELLTSCWVVQCEKPDKKLYSITEKGIRKLKEWLYVPLADPITRDELSMKTFCMWLTDLDNAIDIIESRRVHLVKKLEHLHLKISDKVREDLEFGTPEFFDYMLYQKAIYTTTSGLDWTNMMLDILKEQRTKQNLK</sequence>
<feature type="domain" description="Transcription regulator PadR N-terminal" evidence="1">
    <location>
        <begin position="8"/>
        <end position="78"/>
    </location>
</feature>
<dbReference type="InterPro" id="IPR018309">
    <property type="entry name" value="Tscrpt_reg_PadR_C"/>
</dbReference>
<dbReference type="Gene3D" id="1.10.10.10">
    <property type="entry name" value="Winged helix-like DNA-binding domain superfamily/Winged helix DNA-binding domain"/>
    <property type="match status" value="1"/>
</dbReference>
<dbReference type="EMBL" id="LVJI01000014">
    <property type="protein sequence ID" value="OAB46732.1"/>
    <property type="molecule type" value="Genomic_DNA"/>
</dbReference>
<evidence type="ECO:0000259" key="1">
    <source>
        <dbReference type="Pfam" id="PF03551"/>
    </source>
</evidence>
<dbReference type="Proteomes" id="UP000077355">
    <property type="component" value="Unassembled WGS sequence"/>
</dbReference>
<accession>A0A168PG75</accession>
<proteinExistence type="predicted"/>
<keyword evidence="4" id="KW-1185">Reference proteome</keyword>
<organism evidence="3 4">
    <name type="scientific">Paenibacillus antarcticus</name>
    <dbReference type="NCBI Taxonomy" id="253703"/>
    <lineage>
        <taxon>Bacteria</taxon>
        <taxon>Bacillati</taxon>
        <taxon>Bacillota</taxon>
        <taxon>Bacilli</taxon>
        <taxon>Bacillales</taxon>
        <taxon>Paenibacillaceae</taxon>
        <taxon>Paenibacillus</taxon>
    </lineage>
</organism>
<name>A0A168PG75_9BACL</name>
<comment type="caution">
    <text evidence="3">The sequence shown here is derived from an EMBL/GenBank/DDBJ whole genome shotgun (WGS) entry which is preliminary data.</text>
</comment>
<dbReference type="AlphaFoldDB" id="A0A168PG75"/>
<dbReference type="SUPFAM" id="SSF46785">
    <property type="entry name" value="Winged helix' DNA-binding domain"/>
    <property type="match status" value="1"/>
</dbReference>
<dbReference type="InterPro" id="IPR036388">
    <property type="entry name" value="WH-like_DNA-bd_sf"/>
</dbReference>
<dbReference type="Pfam" id="PF03551">
    <property type="entry name" value="PadR"/>
    <property type="match status" value="1"/>
</dbReference>
<dbReference type="InterPro" id="IPR005149">
    <property type="entry name" value="Tscrpt_reg_PadR_N"/>
</dbReference>
<protein>
    <submittedName>
        <fullName evidence="3">Transcriptional regulator</fullName>
    </submittedName>
</protein>
<dbReference type="InterPro" id="IPR036390">
    <property type="entry name" value="WH_DNA-bd_sf"/>
</dbReference>
<evidence type="ECO:0000313" key="4">
    <source>
        <dbReference type="Proteomes" id="UP000077355"/>
    </source>
</evidence>
<dbReference type="Pfam" id="PF10400">
    <property type="entry name" value="Vir_act_alpha_C"/>
    <property type="match status" value="1"/>
</dbReference>
<dbReference type="OrthoDB" id="9783723at2"/>
<dbReference type="RefSeq" id="WP_068648561.1">
    <property type="nucleotide sequence ID" value="NZ_CP043611.1"/>
</dbReference>
<evidence type="ECO:0000313" key="3">
    <source>
        <dbReference type="EMBL" id="OAB46732.1"/>
    </source>
</evidence>
<dbReference type="PANTHER" id="PTHR43252">
    <property type="entry name" value="TRANSCRIPTIONAL REGULATOR YQJI"/>
    <property type="match status" value="1"/>
</dbReference>